<dbReference type="Proteomes" id="UP001283361">
    <property type="component" value="Unassembled WGS sequence"/>
</dbReference>
<accession>A0AAE1E5C4</accession>
<keyword evidence="2" id="KW-1185">Reference proteome</keyword>
<comment type="caution">
    <text evidence="1">The sequence shown here is derived from an EMBL/GenBank/DDBJ whole genome shotgun (WGS) entry which is preliminary data.</text>
</comment>
<name>A0AAE1E5C4_9GAST</name>
<evidence type="ECO:0000313" key="1">
    <source>
        <dbReference type="EMBL" id="KAK3794999.1"/>
    </source>
</evidence>
<evidence type="ECO:0000313" key="2">
    <source>
        <dbReference type="Proteomes" id="UP001283361"/>
    </source>
</evidence>
<gene>
    <name evidence="1" type="ORF">RRG08_019764</name>
</gene>
<proteinExistence type="predicted"/>
<dbReference type="EMBL" id="JAWDGP010001084">
    <property type="protein sequence ID" value="KAK3794999.1"/>
    <property type="molecule type" value="Genomic_DNA"/>
</dbReference>
<dbReference type="AlphaFoldDB" id="A0AAE1E5C4"/>
<reference evidence="1" key="1">
    <citation type="journal article" date="2023" name="G3 (Bethesda)">
        <title>A reference genome for the long-term kleptoplast-retaining sea slug Elysia crispata morphotype clarki.</title>
        <authorList>
            <person name="Eastman K.E."/>
            <person name="Pendleton A.L."/>
            <person name="Shaikh M.A."/>
            <person name="Suttiyut T."/>
            <person name="Ogas R."/>
            <person name="Tomko P."/>
            <person name="Gavelis G."/>
            <person name="Widhalm J.R."/>
            <person name="Wisecaver J.H."/>
        </authorList>
    </citation>
    <scope>NUCLEOTIDE SEQUENCE</scope>
    <source>
        <strain evidence="1">ECLA1</strain>
    </source>
</reference>
<protein>
    <submittedName>
        <fullName evidence="1">Uncharacterized protein</fullName>
    </submittedName>
</protein>
<sequence>MEETSISPGKCSTPEPCQPPLSLFICDESRPVEAPYMSRVHEHSERSLTRSLRPEAEIVTPASVLTTVVAWLYITGGRAASPQKSCVYSLRVYL</sequence>
<organism evidence="1 2">
    <name type="scientific">Elysia crispata</name>
    <name type="common">lettuce slug</name>
    <dbReference type="NCBI Taxonomy" id="231223"/>
    <lineage>
        <taxon>Eukaryota</taxon>
        <taxon>Metazoa</taxon>
        <taxon>Spiralia</taxon>
        <taxon>Lophotrochozoa</taxon>
        <taxon>Mollusca</taxon>
        <taxon>Gastropoda</taxon>
        <taxon>Heterobranchia</taxon>
        <taxon>Euthyneura</taxon>
        <taxon>Panpulmonata</taxon>
        <taxon>Sacoglossa</taxon>
        <taxon>Placobranchoidea</taxon>
        <taxon>Plakobranchidae</taxon>
        <taxon>Elysia</taxon>
    </lineage>
</organism>